<comment type="caution">
    <text evidence="1">The sequence shown here is derived from an EMBL/GenBank/DDBJ whole genome shotgun (WGS) entry which is preliminary data.</text>
</comment>
<dbReference type="AlphaFoldDB" id="A0A2T1NEK2"/>
<evidence type="ECO:0000313" key="2">
    <source>
        <dbReference type="Proteomes" id="UP000238426"/>
    </source>
</evidence>
<dbReference type="RefSeq" id="WP_106463023.1">
    <property type="nucleotide sequence ID" value="NZ_PXOQ01000007.1"/>
</dbReference>
<sequence>MKNLQDEKLMAGMAIEKFLQKDPTYKSTLGLSGGEVRLVPVTHIVTAKVTGTNIEFVKSGITKEVGVKTFNNKALEAGKPLILCAVSAHYAKEATADNKTVATADYSDVAPAGLVNGELTISQQGRGNLVDAQFSALINQNATQNNLDQEFDIADMPIIKSETEIDIVGKLPEAIATAGNDDFVRIALRGYTIQA</sequence>
<organism evidence="1 2">
    <name type="scientific">Aurantibacter aestuarii</name>
    <dbReference type="NCBI Taxonomy" id="1266046"/>
    <lineage>
        <taxon>Bacteria</taxon>
        <taxon>Pseudomonadati</taxon>
        <taxon>Bacteroidota</taxon>
        <taxon>Flavobacteriia</taxon>
        <taxon>Flavobacteriales</taxon>
        <taxon>Flavobacteriaceae</taxon>
        <taxon>Aurantibacter</taxon>
    </lineage>
</organism>
<proteinExistence type="predicted"/>
<dbReference type="EMBL" id="PXOQ01000007">
    <property type="protein sequence ID" value="PSG90882.1"/>
    <property type="molecule type" value="Genomic_DNA"/>
</dbReference>
<reference evidence="1 2" key="1">
    <citation type="submission" date="2018-03" db="EMBL/GenBank/DDBJ databases">
        <title>Mesoflavibacter sp. HG37 and Mesoflavibacter sp. HG96 sp.nov., two marine bacteria isolated from seawater of Western Pacific Ocean.</title>
        <authorList>
            <person name="Cheng H."/>
            <person name="Wu Y.-H."/>
            <person name="Guo L.-L."/>
            <person name="Xu X.-W."/>
        </authorList>
    </citation>
    <scope>NUCLEOTIDE SEQUENCE [LARGE SCALE GENOMIC DNA]</scope>
    <source>
        <strain evidence="1 2">KCTC 32269</strain>
    </source>
</reference>
<name>A0A2T1NEK2_9FLAO</name>
<evidence type="ECO:0000313" key="1">
    <source>
        <dbReference type="EMBL" id="PSG90882.1"/>
    </source>
</evidence>
<keyword evidence="2" id="KW-1185">Reference proteome</keyword>
<dbReference type="Proteomes" id="UP000238426">
    <property type="component" value="Unassembled WGS sequence"/>
</dbReference>
<protein>
    <submittedName>
        <fullName evidence="1">Uncharacterized protein</fullName>
    </submittedName>
</protein>
<accession>A0A2T1NEK2</accession>
<gene>
    <name evidence="1" type="ORF">C7H52_06305</name>
</gene>